<protein>
    <submittedName>
        <fullName evidence="2">Myb-like domain-containing protein</fullName>
    </submittedName>
</protein>
<dbReference type="WBParaSite" id="RSKR_0001022000.1">
    <property type="protein sequence ID" value="RSKR_0001022000.1"/>
    <property type="gene ID" value="RSKR_0001022000"/>
</dbReference>
<proteinExistence type="predicted"/>
<evidence type="ECO:0000313" key="2">
    <source>
        <dbReference type="WBParaSite" id="RSKR_0001022000.1"/>
    </source>
</evidence>
<dbReference type="Proteomes" id="UP000095286">
    <property type="component" value="Unplaced"/>
</dbReference>
<sequence>MEDIYIDSSQAYHTQIMHEKYLPTTIYEWPKQVTRQRYDTTLRIETNPYTQSTIEDLLRQTSNYSPSLSVASTAEPSPNFFNDGPQPSPLVTDPTIDKYEIGGTYEALKNITICCARPYLSQPHVKLDFNKAVRPAMVMYDQRYPYDEPKDFESIQWNIVEEHALLMAVVRDQNIRWVDLGVEREHDYVNWLYVAQCVNRIGTTYKSPKQCYIRYVHNIIPREMGKTTVYCCFQRKNRKVNVSGSESQFVKRHGRMKTHAYFMQDAKKTLKVGTAAETKAMIQTKMRQYSDYTNVSRYCDKDKNVVDPHLDSAHLTSYFQAKTPMSVQNLFDDTFHTNDNVNSMLIETKKLAEIEQRKIYENCIGESKRFLKEFKVVGVNKPCLKRVGIISVKENEPGLTGIHEPTVMRAKFSDPSEMERGYRQGQNPLKRPAPGGPIAPITTPQPVAMGGASQMQYRNQNFVGNPNARYPSTNESNVASPQRRVPHQQPRPQPSGPYPGESFNYSNQPSNYMPTNPNIPVVRPQFGTGRKVAPRPVGTAVYNNQPNQQPQTYMRPKHAASFSQEGGGQAPYMLVNANSGQHVQLPPGHNGRVIENRVKAGPTRTLYNAPTAGPPRGPPHPSIKTFKHPSLMLNEPGPSKIGVRGGGVTKKGAQKNTSNPETIIKMNMNLSKGSTIKPPAPRTTLPNRTSRNVAMPMGPVQSSMRQLGMDGSTMGGPSPGQAFTTNYNRNPVPSVPSRQGPGPYSQTQGNRRPHQDLTPSKNQDPNK</sequence>
<reference evidence="2" key="1">
    <citation type="submission" date="2016-11" db="UniProtKB">
        <authorList>
            <consortium name="WormBaseParasite"/>
        </authorList>
    </citation>
    <scope>IDENTIFICATION</scope>
    <source>
        <strain evidence="2">KR3021</strain>
    </source>
</reference>
<name>A0AC35UF53_9BILA</name>
<organism evidence="1 2">
    <name type="scientific">Rhabditophanes sp. KR3021</name>
    <dbReference type="NCBI Taxonomy" id="114890"/>
    <lineage>
        <taxon>Eukaryota</taxon>
        <taxon>Metazoa</taxon>
        <taxon>Ecdysozoa</taxon>
        <taxon>Nematoda</taxon>
        <taxon>Chromadorea</taxon>
        <taxon>Rhabditida</taxon>
        <taxon>Tylenchina</taxon>
        <taxon>Panagrolaimomorpha</taxon>
        <taxon>Strongyloidoidea</taxon>
        <taxon>Alloionematidae</taxon>
        <taxon>Rhabditophanes</taxon>
    </lineage>
</organism>
<accession>A0AC35UF53</accession>
<evidence type="ECO:0000313" key="1">
    <source>
        <dbReference type="Proteomes" id="UP000095286"/>
    </source>
</evidence>